<feature type="transmembrane region" description="Helical" evidence="1">
    <location>
        <begin position="12"/>
        <end position="31"/>
    </location>
</feature>
<evidence type="ECO:0000313" key="2">
    <source>
        <dbReference type="EMBL" id="PIP29710.1"/>
    </source>
</evidence>
<dbReference type="EMBL" id="PCRZ01000046">
    <property type="protein sequence ID" value="PIP29710.1"/>
    <property type="molecule type" value="Genomic_DNA"/>
</dbReference>
<gene>
    <name evidence="2" type="ORF">COX26_02665</name>
</gene>
<dbReference type="Proteomes" id="UP000228812">
    <property type="component" value="Unassembled WGS sequence"/>
</dbReference>
<evidence type="ECO:0000256" key="1">
    <source>
        <dbReference type="SAM" id="Phobius"/>
    </source>
</evidence>
<keyword evidence="1" id="KW-0812">Transmembrane</keyword>
<evidence type="ECO:0000313" key="3">
    <source>
        <dbReference type="Proteomes" id="UP000228812"/>
    </source>
</evidence>
<sequence length="135" mass="14197">MTVRNINKYISLGAVLTAFIAIALFGTLIMAKEAGHDGCIAARTNGGNCPITDRFFAYVNFHLNAAKGFSTGILATLAVLGAMLLFAAIPVPVAAGPSPGYIPGYCNHLSQVSSIASFQKFTRWFSLKENAPNGA</sequence>
<protein>
    <submittedName>
        <fullName evidence="2">Uncharacterized protein</fullName>
    </submittedName>
</protein>
<feature type="transmembrane region" description="Helical" evidence="1">
    <location>
        <begin position="69"/>
        <end position="89"/>
    </location>
</feature>
<keyword evidence="1" id="KW-1133">Transmembrane helix</keyword>
<organism evidence="2 3">
    <name type="scientific">Candidatus Jorgensenbacteria bacterium CG23_combo_of_CG06-09_8_20_14_all_54_14</name>
    <dbReference type="NCBI Taxonomy" id="1974595"/>
    <lineage>
        <taxon>Bacteria</taxon>
        <taxon>Candidatus Joergenseniibacteriota</taxon>
    </lineage>
</organism>
<dbReference type="AlphaFoldDB" id="A0A2G9ZAS0"/>
<proteinExistence type="predicted"/>
<accession>A0A2G9ZAS0</accession>
<reference evidence="2 3" key="1">
    <citation type="submission" date="2017-09" db="EMBL/GenBank/DDBJ databases">
        <title>Depth-based differentiation of microbial function through sediment-hosted aquifers and enrichment of novel symbionts in the deep terrestrial subsurface.</title>
        <authorList>
            <person name="Probst A.J."/>
            <person name="Ladd B."/>
            <person name="Jarett J.K."/>
            <person name="Geller-Mcgrath D.E."/>
            <person name="Sieber C.M."/>
            <person name="Emerson J.B."/>
            <person name="Anantharaman K."/>
            <person name="Thomas B.C."/>
            <person name="Malmstrom R."/>
            <person name="Stieglmeier M."/>
            <person name="Klingl A."/>
            <person name="Woyke T."/>
            <person name="Ryan C.M."/>
            <person name="Banfield J.F."/>
        </authorList>
    </citation>
    <scope>NUCLEOTIDE SEQUENCE [LARGE SCALE GENOMIC DNA]</scope>
    <source>
        <strain evidence="2">CG23_combo_of_CG06-09_8_20_14_all_54_14</strain>
    </source>
</reference>
<name>A0A2G9ZAS0_9BACT</name>
<keyword evidence="1" id="KW-0472">Membrane</keyword>
<comment type="caution">
    <text evidence="2">The sequence shown here is derived from an EMBL/GenBank/DDBJ whole genome shotgun (WGS) entry which is preliminary data.</text>
</comment>